<gene>
    <name evidence="3" type="primary">LOC106170411</name>
</gene>
<dbReference type="SUPFAM" id="SSF110221">
    <property type="entry name" value="AbfB domain"/>
    <property type="match status" value="1"/>
</dbReference>
<evidence type="ECO:0000313" key="2">
    <source>
        <dbReference type="Proteomes" id="UP000085678"/>
    </source>
</evidence>
<dbReference type="InterPro" id="IPR007934">
    <property type="entry name" value="AbfB_ABD"/>
</dbReference>
<accession>A0A1S3J5Y4</accession>
<dbReference type="RefSeq" id="XP_013405718.1">
    <property type="nucleotide sequence ID" value="XM_013550264.1"/>
</dbReference>
<protein>
    <submittedName>
        <fullName evidence="3">Otogelin-like protein</fullName>
    </submittedName>
</protein>
<organism evidence="2 3">
    <name type="scientific">Lingula anatina</name>
    <name type="common">Brachiopod</name>
    <name type="synonym">Lingula unguis</name>
    <dbReference type="NCBI Taxonomy" id="7574"/>
    <lineage>
        <taxon>Eukaryota</taxon>
        <taxon>Metazoa</taxon>
        <taxon>Spiralia</taxon>
        <taxon>Lophotrochozoa</taxon>
        <taxon>Brachiopoda</taxon>
        <taxon>Linguliformea</taxon>
        <taxon>Lingulata</taxon>
        <taxon>Lingulida</taxon>
        <taxon>Linguloidea</taxon>
        <taxon>Lingulidae</taxon>
        <taxon>Lingula</taxon>
    </lineage>
</organism>
<dbReference type="OrthoDB" id="6021197at2759"/>
<keyword evidence="2" id="KW-1185">Reference proteome</keyword>
<dbReference type="STRING" id="7574.A0A1S3J5Y4"/>
<dbReference type="KEGG" id="lak:106170411"/>
<dbReference type="Pfam" id="PF05270">
    <property type="entry name" value="AbfB"/>
    <property type="match status" value="1"/>
</dbReference>
<dbReference type="GeneID" id="106170411"/>
<dbReference type="InterPro" id="IPR036195">
    <property type="entry name" value="AbfB_ABD_sf"/>
</dbReference>
<dbReference type="CDD" id="cd23398">
    <property type="entry name" value="beta-trefoil_ABD_OTOG-like"/>
    <property type="match status" value="1"/>
</dbReference>
<reference evidence="3" key="1">
    <citation type="submission" date="2025-08" db="UniProtKB">
        <authorList>
            <consortium name="RefSeq"/>
        </authorList>
    </citation>
    <scope>IDENTIFICATION</scope>
    <source>
        <tissue evidence="3">Gonads</tissue>
    </source>
</reference>
<name>A0A1S3J5Y4_LINAN</name>
<proteinExistence type="predicted"/>
<dbReference type="GO" id="GO:0046373">
    <property type="term" value="P:L-arabinose metabolic process"/>
    <property type="evidence" value="ECO:0007669"/>
    <property type="project" value="InterPro"/>
</dbReference>
<evidence type="ECO:0000313" key="3">
    <source>
        <dbReference type="RefSeq" id="XP_013405718.1"/>
    </source>
</evidence>
<dbReference type="Gene3D" id="2.80.10.50">
    <property type="match status" value="1"/>
</dbReference>
<feature type="domain" description="Alpha-L-arabinofuranosidase B arabinose-binding" evidence="1">
    <location>
        <begin position="60"/>
        <end position="161"/>
    </location>
</feature>
<sequence>MVCKTTGKLLVYLVVFLGLASKLLVEGVFVFKSLASPGYSWGFNDDGITTLKKGFGIRCFRVLPGLTGHQTTVSFESKDHPDYFLCNVNSVLKLVKRPHVDRHHRFARHASFKPTVGFWHAGYTVYEAMTRSNFYIRQSNFTLRVEKYDDTEKFRQEASFRTELESNCGFTSLYNFT</sequence>
<dbReference type="GO" id="GO:0046556">
    <property type="term" value="F:alpha-L-arabinofuranosidase activity"/>
    <property type="evidence" value="ECO:0007669"/>
    <property type="project" value="InterPro"/>
</dbReference>
<dbReference type="InParanoid" id="A0A1S3J5Y4"/>
<dbReference type="Proteomes" id="UP000085678">
    <property type="component" value="Unplaced"/>
</dbReference>
<evidence type="ECO:0000259" key="1">
    <source>
        <dbReference type="Pfam" id="PF05270"/>
    </source>
</evidence>
<dbReference type="AlphaFoldDB" id="A0A1S3J5Y4"/>